<dbReference type="SUPFAM" id="SSF53474">
    <property type="entry name" value="alpha/beta-Hydrolases"/>
    <property type="match status" value="1"/>
</dbReference>
<dbReference type="InterPro" id="IPR050228">
    <property type="entry name" value="Carboxylesterase_BioH"/>
</dbReference>
<dbReference type="EMBL" id="CP021376">
    <property type="protein sequence ID" value="ART79417.1"/>
    <property type="molecule type" value="Genomic_DNA"/>
</dbReference>
<dbReference type="Proteomes" id="UP000243793">
    <property type="component" value="Chromosome"/>
</dbReference>
<evidence type="ECO:0000313" key="3">
    <source>
        <dbReference type="Proteomes" id="UP000243793"/>
    </source>
</evidence>
<accession>A0A1Y0CWZ4</accession>
<dbReference type="Gene3D" id="3.40.50.1820">
    <property type="entry name" value="alpha/beta hydrolase"/>
    <property type="match status" value="1"/>
</dbReference>
<sequence length="180" mass="19803">MSSEKDAFNFAELFPLKFPAHELPPLEFYTTRGGAQLSFRCYPTSVPCEVHLILLHGSAAHSAYLHAFAHYLSAQQVANVYTPDLRGHGPAPERRGDIDYIDQLEHDVLDLMEHIKQQSSSRVQFILAGHSSGAGLALRIASGEQAKDIQQLILIAPYFGHNTAMVKKDAGGGPILIRLK</sequence>
<dbReference type="Pfam" id="PF12146">
    <property type="entry name" value="Hydrolase_4"/>
    <property type="match status" value="1"/>
</dbReference>
<dbReference type="InterPro" id="IPR022742">
    <property type="entry name" value="Hydrolase_4"/>
</dbReference>
<reference evidence="3" key="1">
    <citation type="submission" date="2017-05" db="EMBL/GenBank/DDBJ databases">
        <authorList>
            <person name="Sung H."/>
        </authorList>
    </citation>
    <scope>NUCLEOTIDE SEQUENCE [LARGE SCALE GENOMIC DNA]</scope>
    <source>
        <strain evidence="3">AMac2203</strain>
    </source>
</reference>
<dbReference type="PANTHER" id="PTHR43194">
    <property type="entry name" value="HYDROLASE ALPHA/BETA FOLD FAMILY"/>
    <property type="match status" value="1"/>
</dbReference>
<dbReference type="RefSeq" id="WP_086963189.1">
    <property type="nucleotide sequence ID" value="NZ_CP021376.1"/>
</dbReference>
<dbReference type="PANTHER" id="PTHR43194:SF2">
    <property type="entry name" value="PEROXISOMAL MEMBRANE PROTEIN LPX1"/>
    <property type="match status" value="1"/>
</dbReference>
<name>A0A1Y0CWZ4_9GAMM</name>
<organism evidence="2 3">
    <name type="scientific">Oceanisphaera avium</name>
    <dbReference type="NCBI Taxonomy" id="1903694"/>
    <lineage>
        <taxon>Bacteria</taxon>
        <taxon>Pseudomonadati</taxon>
        <taxon>Pseudomonadota</taxon>
        <taxon>Gammaproteobacteria</taxon>
        <taxon>Aeromonadales</taxon>
        <taxon>Aeromonadaceae</taxon>
        <taxon>Oceanisphaera</taxon>
    </lineage>
</organism>
<proteinExistence type="predicted"/>
<evidence type="ECO:0000313" key="2">
    <source>
        <dbReference type="EMBL" id="ART79417.1"/>
    </source>
</evidence>
<dbReference type="OrthoDB" id="9808398at2"/>
<feature type="domain" description="Serine aminopeptidase S33" evidence="1">
    <location>
        <begin position="52"/>
        <end position="165"/>
    </location>
</feature>
<keyword evidence="3" id="KW-1185">Reference proteome</keyword>
<dbReference type="AlphaFoldDB" id="A0A1Y0CWZ4"/>
<protein>
    <recommendedName>
        <fullName evidence="1">Serine aminopeptidase S33 domain-containing protein</fullName>
    </recommendedName>
</protein>
<dbReference type="InterPro" id="IPR029058">
    <property type="entry name" value="AB_hydrolase_fold"/>
</dbReference>
<evidence type="ECO:0000259" key="1">
    <source>
        <dbReference type="Pfam" id="PF12146"/>
    </source>
</evidence>
<dbReference type="KEGG" id="ocm:CBP12_04005"/>
<gene>
    <name evidence="2" type="ORF">CBP12_04005</name>
</gene>